<reference evidence="1 2" key="1">
    <citation type="submission" date="2019-12" db="EMBL/GenBank/DDBJ databases">
        <title>Genomic-based taxomic classification of the family Erythrobacteraceae.</title>
        <authorList>
            <person name="Xu L."/>
        </authorList>
    </citation>
    <scope>NUCLEOTIDE SEQUENCE [LARGE SCALE GENOMIC DNA]</scope>
    <source>
        <strain evidence="1 2">JCM 16339</strain>
    </source>
</reference>
<dbReference type="RefSeq" id="WP_160589975.1">
    <property type="nucleotide sequence ID" value="NZ_BAAAFP010000002.1"/>
</dbReference>
<proteinExistence type="predicted"/>
<accession>A0A844ZL77</accession>
<comment type="caution">
    <text evidence="1">The sequence shown here is derived from an EMBL/GenBank/DDBJ whole genome shotgun (WGS) entry which is preliminary data.</text>
</comment>
<dbReference type="Proteomes" id="UP000435243">
    <property type="component" value="Unassembled WGS sequence"/>
</dbReference>
<dbReference type="OrthoDB" id="9789856at2"/>
<dbReference type="Gene3D" id="1.10.30.50">
    <property type="match status" value="1"/>
</dbReference>
<dbReference type="AlphaFoldDB" id="A0A844ZL77"/>
<keyword evidence="2" id="KW-1185">Reference proteome</keyword>
<gene>
    <name evidence="1" type="ORF">GRI32_04735</name>
</gene>
<sequence>MIRIEREPTPAVLDFGDAESPAARERQAIVDYLAAEGKLPKSPKFEVYAHAQVKDVLIAMHHGKCAYCEILTSGGFDGDVEHYRPKKGITDADKAGVEHPGYWWLAMAWENLLLSCQHCNQSRRQLIHQAGLSEADIERELREKKLRTTGKKNRFPVENNAWVLDFQADMAGEHPLLLNPCDTDPEDLFEWEFERSISTVKPRGGDPRAEATIEILGLNRRFLTEARVTVLNGLRLKRKKIIDRLNRVSAMEDEQLAAELMQTVVEDMLEVKQACSAENPFAGLARAFRRKLQGEIEAMLA</sequence>
<protein>
    <recommendedName>
        <fullName evidence="3">TIGR02646 family protein</fullName>
    </recommendedName>
</protein>
<name>A0A844ZL77_9SPHN</name>
<evidence type="ECO:0000313" key="2">
    <source>
        <dbReference type="Proteomes" id="UP000435243"/>
    </source>
</evidence>
<dbReference type="EMBL" id="WTYY01000002">
    <property type="protein sequence ID" value="MXO88042.1"/>
    <property type="molecule type" value="Genomic_DNA"/>
</dbReference>
<evidence type="ECO:0008006" key="3">
    <source>
        <dbReference type="Google" id="ProtNLM"/>
    </source>
</evidence>
<organism evidence="1 2">
    <name type="scientific">Alteraurantiacibacter aestuarii</name>
    <dbReference type="NCBI Taxonomy" id="650004"/>
    <lineage>
        <taxon>Bacteria</taxon>
        <taxon>Pseudomonadati</taxon>
        <taxon>Pseudomonadota</taxon>
        <taxon>Alphaproteobacteria</taxon>
        <taxon>Sphingomonadales</taxon>
        <taxon>Erythrobacteraceae</taxon>
        <taxon>Alteraurantiacibacter</taxon>
    </lineage>
</organism>
<evidence type="ECO:0000313" key="1">
    <source>
        <dbReference type="EMBL" id="MXO88042.1"/>
    </source>
</evidence>